<dbReference type="PANTHER" id="PTHR30579:SF7">
    <property type="entry name" value="HTH-TYPE TRANSCRIPTIONAL REGULATOR LRHA-RELATED"/>
    <property type="match status" value="1"/>
</dbReference>
<dbReference type="AlphaFoldDB" id="A0A1I2G7D6"/>
<proteinExistence type="inferred from homology"/>
<dbReference type="InterPro" id="IPR036390">
    <property type="entry name" value="WH_DNA-bd_sf"/>
</dbReference>
<evidence type="ECO:0000313" key="6">
    <source>
        <dbReference type="EMBL" id="SFF12521.1"/>
    </source>
</evidence>
<accession>A0A1I2G7D6</accession>
<evidence type="ECO:0000256" key="3">
    <source>
        <dbReference type="ARBA" id="ARBA00023125"/>
    </source>
</evidence>
<dbReference type="PANTHER" id="PTHR30579">
    <property type="entry name" value="TRANSCRIPTIONAL REGULATOR"/>
    <property type="match status" value="1"/>
</dbReference>
<dbReference type="GO" id="GO:0003700">
    <property type="term" value="F:DNA-binding transcription factor activity"/>
    <property type="evidence" value="ECO:0007669"/>
    <property type="project" value="InterPro"/>
</dbReference>
<evidence type="ECO:0000313" key="7">
    <source>
        <dbReference type="Proteomes" id="UP000199119"/>
    </source>
</evidence>
<protein>
    <submittedName>
        <fullName evidence="6">DNA-binding transcriptional regulator, LysR family</fullName>
    </submittedName>
</protein>
<evidence type="ECO:0000259" key="5">
    <source>
        <dbReference type="PROSITE" id="PS50931"/>
    </source>
</evidence>
<dbReference type="InterPro" id="IPR050176">
    <property type="entry name" value="LTTR"/>
</dbReference>
<dbReference type="SUPFAM" id="SSF53850">
    <property type="entry name" value="Periplasmic binding protein-like II"/>
    <property type="match status" value="1"/>
</dbReference>
<keyword evidence="4" id="KW-0804">Transcription</keyword>
<dbReference type="SUPFAM" id="SSF46785">
    <property type="entry name" value="Winged helix' DNA-binding domain"/>
    <property type="match status" value="1"/>
</dbReference>
<gene>
    <name evidence="6" type="ORF">SAMN04489711_11398</name>
</gene>
<dbReference type="Gene3D" id="3.40.190.10">
    <property type="entry name" value="Periplasmic binding protein-like II"/>
    <property type="match status" value="2"/>
</dbReference>
<keyword evidence="2" id="KW-0805">Transcription regulation</keyword>
<dbReference type="EMBL" id="FONX01000013">
    <property type="protein sequence ID" value="SFF12521.1"/>
    <property type="molecule type" value="Genomic_DNA"/>
</dbReference>
<keyword evidence="3 6" id="KW-0238">DNA-binding</keyword>
<dbReference type="InterPro" id="IPR036388">
    <property type="entry name" value="WH-like_DNA-bd_sf"/>
</dbReference>
<organism evidence="6 7">
    <name type="scientific">Paracidovorax wautersii</name>
    <dbReference type="NCBI Taxonomy" id="1177982"/>
    <lineage>
        <taxon>Bacteria</taxon>
        <taxon>Pseudomonadati</taxon>
        <taxon>Pseudomonadota</taxon>
        <taxon>Betaproteobacteria</taxon>
        <taxon>Burkholderiales</taxon>
        <taxon>Comamonadaceae</taxon>
        <taxon>Paracidovorax</taxon>
    </lineage>
</organism>
<name>A0A1I2G7D6_9BURK</name>
<dbReference type="STRING" id="1177982.SAMN04489711_11398"/>
<evidence type="ECO:0000256" key="1">
    <source>
        <dbReference type="ARBA" id="ARBA00009437"/>
    </source>
</evidence>
<dbReference type="PROSITE" id="PS50931">
    <property type="entry name" value="HTH_LYSR"/>
    <property type="match status" value="1"/>
</dbReference>
<evidence type="ECO:0000256" key="4">
    <source>
        <dbReference type="ARBA" id="ARBA00023163"/>
    </source>
</evidence>
<dbReference type="FunFam" id="1.10.10.10:FF:000001">
    <property type="entry name" value="LysR family transcriptional regulator"/>
    <property type="match status" value="1"/>
</dbReference>
<dbReference type="Proteomes" id="UP000199119">
    <property type="component" value="Unassembled WGS sequence"/>
</dbReference>
<dbReference type="GO" id="GO:0003677">
    <property type="term" value="F:DNA binding"/>
    <property type="evidence" value="ECO:0007669"/>
    <property type="project" value="UniProtKB-KW"/>
</dbReference>
<comment type="similarity">
    <text evidence="1">Belongs to the LysR transcriptional regulatory family.</text>
</comment>
<dbReference type="Pfam" id="PF00126">
    <property type="entry name" value="HTH_1"/>
    <property type="match status" value="1"/>
</dbReference>
<dbReference type="Pfam" id="PF03466">
    <property type="entry name" value="LysR_substrate"/>
    <property type="match status" value="1"/>
</dbReference>
<dbReference type="InterPro" id="IPR005119">
    <property type="entry name" value="LysR_subst-bd"/>
</dbReference>
<evidence type="ECO:0000256" key="2">
    <source>
        <dbReference type="ARBA" id="ARBA00023015"/>
    </source>
</evidence>
<keyword evidence="7" id="KW-1185">Reference proteome</keyword>
<feature type="domain" description="HTH lysR-type" evidence="5">
    <location>
        <begin position="22"/>
        <end position="79"/>
    </location>
</feature>
<sequence length="307" mass="32131">MSVKRIVFKAEINAADTLPSTLDIDLLRSFAAVAQTGTLGAAAARVGRTQSALSMQMQRLEESCGQPLLHRTGRGVRLTSQGERLLVHARRILHHHDEALADLTGTGLAGALAVGCPDDYAAAFLPQLLRGFALLHPLARVDVVCAPTPRLRERLATRALDVALVSLPWGDAPPPGTLAPLRREPLVWVASPGTAVAGWDPLPLALSDPDVLDHRAACEGLQAQGRAYRVAYASGSLAGLTAVVRSGSAVAVLTRCAVPPDLQVLAADAGLPELPWLGISLAFSQGQAATPLAQAFADHVRGVLPSL</sequence>
<reference evidence="7" key="1">
    <citation type="submission" date="2016-10" db="EMBL/GenBank/DDBJ databases">
        <authorList>
            <person name="Varghese N."/>
            <person name="Submissions S."/>
        </authorList>
    </citation>
    <scope>NUCLEOTIDE SEQUENCE [LARGE SCALE GENOMIC DNA]</scope>
    <source>
        <strain evidence="7">DSM 27981</strain>
    </source>
</reference>
<dbReference type="InterPro" id="IPR000847">
    <property type="entry name" value="LysR_HTH_N"/>
</dbReference>
<dbReference type="Gene3D" id="1.10.10.10">
    <property type="entry name" value="Winged helix-like DNA-binding domain superfamily/Winged helix DNA-binding domain"/>
    <property type="match status" value="1"/>
</dbReference>